<dbReference type="STRING" id="1963862.B4O97_17520"/>
<feature type="domain" description="LysM" evidence="5">
    <location>
        <begin position="270"/>
        <end position="317"/>
    </location>
</feature>
<dbReference type="SUPFAM" id="SSF54106">
    <property type="entry name" value="LysM domain"/>
    <property type="match status" value="1"/>
</dbReference>
<evidence type="ECO:0000313" key="6">
    <source>
        <dbReference type="EMBL" id="ORC31118.1"/>
    </source>
</evidence>
<dbReference type="Gene3D" id="3.10.350.10">
    <property type="entry name" value="LysM domain"/>
    <property type="match status" value="1"/>
</dbReference>
<proteinExistence type="predicted"/>
<dbReference type="Gene3D" id="2.60.34.10">
    <property type="entry name" value="Substrate Binding Domain Of DNAk, Chain A, domain 1"/>
    <property type="match status" value="1"/>
</dbReference>
<dbReference type="InterPro" id="IPR013126">
    <property type="entry name" value="Hsp_70_fam"/>
</dbReference>
<dbReference type="SMART" id="SM00257">
    <property type="entry name" value="LysM"/>
    <property type="match status" value="1"/>
</dbReference>
<keyword evidence="1" id="KW-0547">Nucleotide-binding</keyword>
<dbReference type="AlphaFoldDB" id="A0A1Y1RTN7"/>
<protein>
    <recommendedName>
        <fullName evidence="5">LysM domain-containing protein</fullName>
    </recommendedName>
</protein>
<sequence length="322" mass="35404">MSRNEKRLTKHPAAATLLAMSSVSDTTTGTIGIKVADGAYYPILQEGSSAKKRLVLTTVKDNQPSVQIDLYKGRGDEIEDAVYIGSLVIEDIEPAAAGDPEIELTLGLDSENNLSATAGDKSTGDTQSLSVSLESLDNLGIYDIPEFDLEEEFSPDDVLSREEETRLRDDYPEDEPRRLPRERRSRLRILAMILLFIGLAMLAAFLLYSYFETRNTGAGIVPSPAAGEPAAEAPPAPVSPPLVEKEAPREVPPDPPKAPREPAAVPGEGVWYQLQWGDTLWDLSSSFYRDPFRYGQIAAENEIENPDLIFAGRDIYIPDPRR</sequence>
<feature type="transmembrane region" description="Helical" evidence="4">
    <location>
        <begin position="187"/>
        <end position="211"/>
    </location>
</feature>
<dbReference type="CDD" id="cd00118">
    <property type="entry name" value="LysM"/>
    <property type="match status" value="1"/>
</dbReference>
<keyword evidence="2" id="KW-0067">ATP-binding</keyword>
<dbReference type="EMBL" id="MWQY01000027">
    <property type="protein sequence ID" value="ORC31118.1"/>
    <property type="molecule type" value="Genomic_DNA"/>
</dbReference>
<feature type="compositionally biased region" description="Low complexity" evidence="3">
    <location>
        <begin position="222"/>
        <end position="231"/>
    </location>
</feature>
<dbReference type="SUPFAM" id="SSF100920">
    <property type="entry name" value="Heat shock protein 70kD (HSP70), peptide-binding domain"/>
    <property type="match status" value="1"/>
</dbReference>
<evidence type="ECO:0000313" key="7">
    <source>
        <dbReference type="Proteomes" id="UP000192343"/>
    </source>
</evidence>
<dbReference type="InterPro" id="IPR018392">
    <property type="entry name" value="LysM"/>
</dbReference>
<accession>A0A1Y1RTN7</accession>
<keyword evidence="4" id="KW-0812">Transmembrane</keyword>
<dbReference type="Pfam" id="PF00012">
    <property type="entry name" value="HSP70"/>
    <property type="match status" value="1"/>
</dbReference>
<evidence type="ECO:0000256" key="2">
    <source>
        <dbReference type="ARBA" id="ARBA00022840"/>
    </source>
</evidence>
<dbReference type="PROSITE" id="PS51782">
    <property type="entry name" value="LYSM"/>
    <property type="match status" value="1"/>
</dbReference>
<evidence type="ECO:0000256" key="1">
    <source>
        <dbReference type="ARBA" id="ARBA00022741"/>
    </source>
</evidence>
<comment type="caution">
    <text evidence="6">The sequence shown here is derived from an EMBL/GenBank/DDBJ whole genome shotgun (WGS) entry which is preliminary data.</text>
</comment>
<dbReference type="Proteomes" id="UP000192343">
    <property type="component" value="Unassembled WGS sequence"/>
</dbReference>
<dbReference type="Pfam" id="PF01476">
    <property type="entry name" value="LysM"/>
    <property type="match status" value="1"/>
</dbReference>
<keyword evidence="7" id="KW-1185">Reference proteome</keyword>
<feature type="region of interest" description="Disordered" evidence="3">
    <location>
        <begin position="152"/>
        <end position="177"/>
    </location>
</feature>
<feature type="compositionally biased region" description="Basic and acidic residues" evidence="3">
    <location>
        <begin position="158"/>
        <end position="177"/>
    </location>
</feature>
<dbReference type="InterPro" id="IPR029047">
    <property type="entry name" value="HSP70_peptide-bd_sf"/>
</dbReference>
<dbReference type="InterPro" id="IPR036779">
    <property type="entry name" value="LysM_dom_sf"/>
</dbReference>
<gene>
    <name evidence="6" type="ORF">B4O97_17520</name>
</gene>
<keyword evidence="4" id="KW-1133">Transmembrane helix</keyword>
<feature type="region of interest" description="Disordered" evidence="3">
    <location>
        <begin position="222"/>
        <end position="264"/>
    </location>
</feature>
<feature type="compositionally biased region" description="Basic and acidic residues" evidence="3">
    <location>
        <begin position="243"/>
        <end position="260"/>
    </location>
</feature>
<evidence type="ECO:0000259" key="5">
    <source>
        <dbReference type="PROSITE" id="PS51782"/>
    </source>
</evidence>
<evidence type="ECO:0000256" key="4">
    <source>
        <dbReference type="SAM" id="Phobius"/>
    </source>
</evidence>
<name>A0A1Y1RTN7_9SPIO</name>
<organism evidence="6 7">
    <name type="scientific">Marispirochaeta aestuarii</name>
    <dbReference type="NCBI Taxonomy" id="1963862"/>
    <lineage>
        <taxon>Bacteria</taxon>
        <taxon>Pseudomonadati</taxon>
        <taxon>Spirochaetota</taxon>
        <taxon>Spirochaetia</taxon>
        <taxon>Spirochaetales</taxon>
        <taxon>Spirochaetaceae</taxon>
        <taxon>Marispirochaeta</taxon>
    </lineage>
</organism>
<keyword evidence="4" id="KW-0472">Membrane</keyword>
<dbReference type="GO" id="GO:0140662">
    <property type="term" value="F:ATP-dependent protein folding chaperone"/>
    <property type="evidence" value="ECO:0007669"/>
    <property type="project" value="InterPro"/>
</dbReference>
<reference evidence="6 7" key="1">
    <citation type="submission" date="2017-03" db="EMBL/GenBank/DDBJ databases">
        <title>Draft Genome sequence of Marispirochaeta sp. strain JC444.</title>
        <authorList>
            <person name="Shivani Y."/>
            <person name="Subhash Y."/>
            <person name="Sasikala C."/>
            <person name="Ramana C."/>
        </authorList>
    </citation>
    <scope>NUCLEOTIDE SEQUENCE [LARGE SCALE GENOMIC DNA]</scope>
    <source>
        <strain evidence="6 7">JC444</strain>
    </source>
</reference>
<evidence type="ECO:0000256" key="3">
    <source>
        <dbReference type="SAM" id="MobiDB-lite"/>
    </source>
</evidence>
<dbReference type="GO" id="GO:0005524">
    <property type="term" value="F:ATP binding"/>
    <property type="evidence" value="ECO:0007669"/>
    <property type="project" value="UniProtKB-KW"/>
</dbReference>